<dbReference type="Pfam" id="PF03517">
    <property type="entry name" value="Voldacs"/>
    <property type="match status" value="1"/>
</dbReference>
<evidence type="ECO:0000256" key="2">
    <source>
        <dbReference type="ARBA" id="ARBA00004496"/>
    </source>
</evidence>
<proteinExistence type="predicted"/>
<gene>
    <name evidence="6" type="ORF">CONCODRAFT_1883</name>
</gene>
<dbReference type="GO" id="GO:0045292">
    <property type="term" value="P:mRNA cis splicing, via spliceosome"/>
    <property type="evidence" value="ECO:0007669"/>
    <property type="project" value="TreeGrafter"/>
</dbReference>
<keyword evidence="3" id="KW-0963">Cytoplasm</keyword>
<dbReference type="GO" id="GO:0000387">
    <property type="term" value="P:spliceosomal snRNP assembly"/>
    <property type="evidence" value="ECO:0007669"/>
    <property type="project" value="TreeGrafter"/>
</dbReference>
<dbReference type="GO" id="GO:0005681">
    <property type="term" value="C:spliceosomal complex"/>
    <property type="evidence" value="ECO:0007669"/>
    <property type="project" value="TreeGrafter"/>
</dbReference>
<dbReference type="EMBL" id="KQ964418">
    <property type="protein sequence ID" value="KXN75089.1"/>
    <property type="molecule type" value="Genomic_DNA"/>
</dbReference>
<evidence type="ECO:0000256" key="4">
    <source>
        <dbReference type="ARBA" id="ARBA00023242"/>
    </source>
</evidence>
<protein>
    <recommendedName>
        <fullName evidence="8">Methylosome subunit pICln</fullName>
    </recommendedName>
</protein>
<keyword evidence="4" id="KW-0539">Nucleus</keyword>
<evidence type="ECO:0000256" key="3">
    <source>
        <dbReference type="ARBA" id="ARBA00022490"/>
    </source>
</evidence>
<feature type="region of interest" description="Disordered" evidence="5">
    <location>
        <begin position="156"/>
        <end position="187"/>
    </location>
</feature>
<sequence length="187" mass="21530">MSIQILREFNETNQNFTLIQPNSTIKVIPETSEYSFDLGTIYVSESNFTFFDHNNKLGFSTTYPNIILHAIQRGGERPSVYIQLLDGFSQSNDDDDEEQINELLCYPGQDNNVDELYESICHCQTLHPDLEDDEEEEMMYTSEQNQHQLDLFEKALENGMGADFDPNSNQNGNDEEGEDDSERFEDA</sequence>
<dbReference type="Proteomes" id="UP000070444">
    <property type="component" value="Unassembled WGS sequence"/>
</dbReference>
<dbReference type="InterPro" id="IPR039924">
    <property type="entry name" value="ICln/Lot5/Saf5"/>
</dbReference>
<dbReference type="InterPro" id="IPR011993">
    <property type="entry name" value="PH-like_dom_sf"/>
</dbReference>
<dbReference type="Gene3D" id="2.30.29.30">
    <property type="entry name" value="Pleckstrin-homology domain (PH domain)/Phosphotyrosine-binding domain (PTB)"/>
    <property type="match status" value="1"/>
</dbReference>
<comment type="subcellular location">
    <subcellularLocation>
        <location evidence="2">Cytoplasm</location>
    </subcellularLocation>
    <subcellularLocation>
        <location evidence="1">Nucleus</location>
    </subcellularLocation>
</comment>
<dbReference type="STRING" id="796925.A0A137PJD0"/>
<reference evidence="6 7" key="1">
    <citation type="journal article" date="2015" name="Genome Biol. Evol.">
        <title>Phylogenomic analyses indicate that early fungi evolved digesting cell walls of algal ancestors of land plants.</title>
        <authorList>
            <person name="Chang Y."/>
            <person name="Wang S."/>
            <person name="Sekimoto S."/>
            <person name="Aerts A.L."/>
            <person name="Choi C."/>
            <person name="Clum A."/>
            <person name="LaButti K.M."/>
            <person name="Lindquist E.A."/>
            <person name="Yee Ngan C."/>
            <person name="Ohm R.A."/>
            <person name="Salamov A.A."/>
            <person name="Grigoriev I.V."/>
            <person name="Spatafora J.W."/>
            <person name="Berbee M.L."/>
        </authorList>
    </citation>
    <scope>NUCLEOTIDE SEQUENCE [LARGE SCALE GENOMIC DNA]</scope>
    <source>
        <strain evidence="6 7">NRRL 28638</strain>
    </source>
</reference>
<dbReference type="PANTHER" id="PTHR21399">
    <property type="entry name" value="CHLORIDE CONDUCTANCE REGULATORY PROTEIN ICLN"/>
    <property type="match status" value="1"/>
</dbReference>
<dbReference type="AlphaFoldDB" id="A0A137PJD0"/>
<evidence type="ECO:0008006" key="8">
    <source>
        <dbReference type="Google" id="ProtNLM"/>
    </source>
</evidence>
<keyword evidence="7" id="KW-1185">Reference proteome</keyword>
<evidence type="ECO:0000313" key="7">
    <source>
        <dbReference type="Proteomes" id="UP000070444"/>
    </source>
</evidence>
<dbReference type="GO" id="GO:0005829">
    <property type="term" value="C:cytosol"/>
    <property type="evidence" value="ECO:0007669"/>
    <property type="project" value="TreeGrafter"/>
</dbReference>
<dbReference type="OrthoDB" id="19714at2759"/>
<accession>A0A137PJD0</accession>
<evidence type="ECO:0000256" key="1">
    <source>
        <dbReference type="ARBA" id="ARBA00004123"/>
    </source>
</evidence>
<feature type="compositionally biased region" description="Acidic residues" evidence="5">
    <location>
        <begin position="173"/>
        <end position="187"/>
    </location>
</feature>
<dbReference type="GO" id="GO:0034715">
    <property type="term" value="C:pICln-Sm protein complex"/>
    <property type="evidence" value="ECO:0007669"/>
    <property type="project" value="TreeGrafter"/>
</dbReference>
<dbReference type="PANTHER" id="PTHR21399:SF0">
    <property type="entry name" value="METHYLOSOME SUBUNIT PICLN"/>
    <property type="match status" value="1"/>
</dbReference>
<evidence type="ECO:0000313" key="6">
    <source>
        <dbReference type="EMBL" id="KXN75089.1"/>
    </source>
</evidence>
<evidence type="ECO:0000256" key="5">
    <source>
        <dbReference type="SAM" id="MobiDB-lite"/>
    </source>
</evidence>
<organism evidence="6 7">
    <name type="scientific">Conidiobolus coronatus (strain ATCC 28846 / CBS 209.66 / NRRL 28638)</name>
    <name type="common">Delacroixia coronata</name>
    <dbReference type="NCBI Taxonomy" id="796925"/>
    <lineage>
        <taxon>Eukaryota</taxon>
        <taxon>Fungi</taxon>
        <taxon>Fungi incertae sedis</taxon>
        <taxon>Zoopagomycota</taxon>
        <taxon>Entomophthoromycotina</taxon>
        <taxon>Entomophthoromycetes</taxon>
        <taxon>Entomophthorales</taxon>
        <taxon>Ancylistaceae</taxon>
        <taxon>Conidiobolus</taxon>
    </lineage>
</organism>
<name>A0A137PJD0_CONC2</name>